<keyword evidence="2" id="KW-1185">Reference proteome</keyword>
<dbReference type="KEGG" id="vg:14016222"/>
<accession>I6XL45</accession>
<organism evidence="1 2">
    <name type="scientific">Aeromonas phage CC2</name>
    <dbReference type="NCBI Taxonomy" id="1204516"/>
    <lineage>
        <taxon>Viruses</taxon>
        <taxon>Duplodnaviria</taxon>
        <taxon>Heunggongvirae</taxon>
        <taxon>Uroviricota</taxon>
        <taxon>Caudoviricetes</taxon>
        <taxon>Pantevenvirales</taxon>
        <taxon>Straboviridae</taxon>
        <taxon>Emmerichvirinae</taxon>
        <taxon>Ceceduovirus</taxon>
        <taxon>Ceceduovirus cc2</taxon>
    </lineage>
</organism>
<evidence type="ECO:0000313" key="2">
    <source>
        <dbReference type="Proteomes" id="UP000009016"/>
    </source>
</evidence>
<evidence type="ECO:0000313" key="1">
    <source>
        <dbReference type="EMBL" id="AFN39234.1"/>
    </source>
</evidence>
<name>I6XL45_9CAUD</name>
<gene>
    <name evidence="1" type="ORF">CC2_145</name>
</gene>
<dbReference type="Proteomes" id="UP000009016">
    <property type="component" value="Segment"/>
</dbReference>
<dbReference type="GeneID" id="14016222"/>
<dbReference type="RefSeq" id="YP_007010171.1">
    <property type="nucleotide sequence ID" value="NC_019538.1"/>
</dbReference>
<protein>
    <submittedName>
        <fullName evidence="1">Uncharacterized protein</fullName>
    </submittedName>
</protein>
<dbReference type="EMBL" id="JX123262">
    <property type="protein sequence ID" value="AFN39234.1"/>
    <property type="molecule type" value="Genomic_DNA"/>
</dbReference>
<reference evidence="1 2" key="1">
    <citation type="journal article" date="2012" name="J. Virol.">
        <title>Complete Genome Sequence of Aeromonas hydrophila Phage CC2.</title>
        <authorList>
            <person name="Shen C.J."/>
            <person name="Liu Y.J."/>
            <person name="Lu C.P."/>
        </authorList>
    </citation>
    <scope>NUCLEOTIDE SEQUENCE [LARGE SCALE GENOMIC DNA]</scope>
</reference>
<sequence>MLSDEYHIKVLREAIKSIMADTGLVMLMRPDQIERCKRALEFGEVKDNSDV</sequence>
<proteinExistence type="predicted"/>